<protein>
    <submittedName>
        <fullName evidence="3">EAL domain-containing protein</fullName>
    </submittedName>
</protein>
<evidence type="ECO:0000256" key="1">
    <source>
        <dbReference type="SAM" id="Phobius"/>
    </source>
</evidence>
<dbReference type="GO" id="GO:0071111">
    <property type="term" value="F:cyclic-guanylate-specific phosphodiesterase activity"/>
    <property type="evidence" value="ECO:0007669"/>
    <property type="project" value="InterPro"/>
</dbReference>
<dbReference type="PANTHER" id="PTHR33121:SF70">
    <property type="entry name" value="SIGNALING PROTEIN YKOW"/>
    <property type="match status" value="1"/>
</dbReference>
<dbReference type="CDD" id="cd01948">
    <property type="entry name" value="EAL"/>
    <property type="match status" value="1"/>
</dbReference>
<reference evidence="3 4" key="1">
    <citation type="submission" date="2018-08" db="EMBL/GenBank/DDBJ databases">
        <title>The first complete genome of Treponema rectale (CHPAT), a commensal spirochete of the bovine rectum.</title>
        <authorList>
            <person name="Staton G.J."/>
            <person name="Clegg S.R."/>
            <person name="Carter S.D."/>
            <person name="Radford A.D."/>
            <person name="Darby A."/>
            <person name="Hall N."/>
            <person name="Birtles R.J."/>
            <person name="Evans N.J."/>
        </authorList>
    </citation>
    <scope>NUCLEOTIDE SEQUENCE [LARGE SCALE GENOMIC DNA]</scope>
    <source>
        <strain evidence="3 4">CHPA</strain>
    </source>
</reference>
<dbReference type="AlphaFoldDB" id="A0A7M1XJA4"/>
<feature type="transmembrane region" description="Helical" evidence="1">
    <location>
        <begin position="38"/>
        <end position="61"/>
    </location>
</feature>
<keyword evidence="1" id="KW-1133">Transmembrane helix</keyword>
<dbReference type="Gene3D" id="3.20.20.450">
    <property type="entry name" value="EAL domain"/>
    <property type="match status" value="1"/>
</dbReference>
<dbReference type="KEGG" id="trc:DYE49_00085"/>
<dbReference type="InterPro" id="IPR035919">
    <property type="entry name" value="EAL_sf"/>
</dbReference>
<dbReference type="Pfam" id="PF00563">
    <property type="entry name" value="EAL"/>
    <property type="match status" value="1"/>
</dbReference>
<evidence type="ECO:0000259" key="2">
    <source>
        <dbReference type="PROSITE" id="PS50883"/>
    </source>
</evidence>
<keyword evidence="1" id="KW-0812">Transmembrane</keyword>
<feature type="transmembrane region" description="Helical" evidence="1">
    <location>
        <begin position="7"/>
        <end position="32"/>
    </location>
</feature>
<evidence type="ECO:0000313" key="3">
    <source>
        <dbReference type="EMBL" id="QOS38938.1"/>
    </source>
</evidence>
<organism evidence="3 4">
    <name type="scientific">Treponema rectale</name>
    <dbReference type="NCBI Taxonomy" id="744512"/>
    <lineage>
        <taxon>Bacteria</taxon>
        <taxon>Pseudomonadati</taxon>
        <taxon>Spirochaetota</taxon>
        <taxon>Spirochaetia</taxon>
        <taxon>Spirochaetales</taxon>
        <taxon>Treponemataceae</taxon>
        <taxon>Treponema</taxon>
    </lineage>
</organism>
<dbReference type="InterPro" id="IPR001633">
    <property type="entry name" value="EAL_dom"/>
</dbReference>
<proteinExistence type="predicted"/>
<keyword evidence="1" id="KW-0472">Membrane</keyword>
<sequence>MHTNSRLYGILSIVFGTLFVAQSAAYVIFVVLNLFPEYHVVLSLTFALGILLFLASFFIAITRFYSARTLKASLVNANIYSLGMKTMFLNRVAFETTVERLRKRFKKRNIPQSLIAFTGTINSAQASRSRDIINFNAQVILYLDKYFFEHKNAISHIFCFDEGSFLIYCFGDSRMDVVNFINTVNDELYRIVENNNMHILVTPYFGVDEVKPSETLIEAIENAYLARKISERNFEILNFYRIGLRNEVNQDDAIQISKALENKEFVVYYQPKFDLIRNRFISSEALIRWNSPTRGLLPPGMFVPQAQAAGLTHELDTYVFERVCEDLAETKKRGRRLLPVSLNFSLYEFYSANFLDVMIETLKKHDVDPRLIQIEILETTSQANPFLSVSIIKRLKDLGIRVLMDDFGIGYSNIGNLNKIPFDAIKIDKSYIDNIATDRRSRQIVQCLVDLGKISGMEVIAEGVDDAVQVSLLRKMGCDTIQGFYYSQGISKADYDKFLLNNPFEKEASK</sequence>
<feature type="domain" description="EAL" evidence="2">
    <location>
        <begin position="249"/>
        <end position="503"/>
    </location>
</feature>
<evidence type="ECO:0000313" key="4">
    <source>
        <dbReference type="Proteomes" id="UP000593591"/>
    </source>
</evidence>
<accession>A0A7M1XJA4</accession>
<dbReference type="EMBL" id="CP031517">
    <property type="protein sequence ID" value="QOS38938.1"/>
    <property type="molecule type" value="Genomic_DNA"/>
</dbReference>
<dbReference type="SMART" id="SM00052">
    <property type="entry name" value="EAL"/>
    <property type="match status" value="1"/>
</dbReference>
<dbReference type="InterPro" id="IPR050706">
    <property type="entry name" value="Cyclic-di-GMP_PDE-like"/>
</dbReference>
<gene>
    <name evidence="3" type="ORF">DYE49_00085</name>
</gene>
<dbReference type="SUPFAM" id="SSF141868">
    <property type="entry name" value="EAL domain-like"/>
    <property type="match status" value="1"/>
</dbReference>
<dbReference type="Proteomes" id="UP000593591">
    <property type="component" value="Chromosome"/>
</dbReference>
<name>A0A7M1XJA4_9SPIR</name>
<dbReference type="PANTHER" id="PTHR33121">
    <property type="entry name" value="CYCLIC DI-GMP PHOSPHODIESTERASE PDEF"/>
    <property type="match status" value="1"/>
</dbReference>
<dbReference type="PROSITE" id="PS50883">
    <property type="entry name" value="EAL"/>
    <property type="match status" value="1"/>
</dbReference>